<dbReference type="PROSITE" id="PS50086">
    <property type="entry name" value="TBC_RABGAP"/>
    <property type="match status" value="1"/>
</dbReference>
<dbReference type="PANTHER" id="PTHR47219:SF9">
    <property type="entry name" value="GTPASE ACTIVATING PROTEIN AND CENTROSOME-ASSOCIATED, ISOFORM B"/>
    <property type="match status" value="1"/>
</dbReference>
<dbReference type="InterPro" id="IPR000195">
    <property type="entry name" value="Rab-GAP-TBC_dom"/>
</dbReference>
<organism evidence="2 3">
    <name type="scientific">Rhodofomes roseus</name>
    <dbReference type="NCBI Taxonomy" id="34475"/>
    <lineage>
        <taxon>Eukaryota</taxon>
        <taxon>Fungi</taxon>
        <taxon>Dikarya</taxon>
        <taxon>Basidiomycota</taxon>
        <taxon>Agaricomycotina</taxon>
        <taxon>Agaricomycetes</taxon>
        <taxon>Polyporales</taxon>
        <taxon>Rhodofomes</taxon>
    </lineage>
</organism>
<sequence>MDFELVAPAVPRSPLATSSADSLLVPPANADAKSVIDASPLSLRRPSTDTFGGDRVAKVTDAAEIEAHRQREQRWIAALSSTTPSQARKTKRMRKLVHEGVPASVRYRVWALLTDSKAKRMEGLYARLGQRERIAYISSIEQDAQHIFHDQPLLDHSLVNVLQAYLTMVPDVQYTKGLAMVAGQLLLQSPEEDAFWTFVTMMDSHIRPYFSPQPVLLEIDSSLFAKALESNDAALAQRILVEMAIPPICICRPWYARFTALFADAFPAEFLLRVWDIFLFEGISFLFRVGLAILSSCRSSLLQCRGQESLLAVLAHPPPHCLPPTPDAFIDLAFSVKLRDEDIYKQRNKLEAQLKRQVQARSQLSASRVSTPTISLPRS</sequence>
<dbReference type="InterPro" id="IPR050302">
    <property type="entry name" value="Rab_GAP_TBC_domain"/>
</dbReference>
<gene>
    <name evidence="2" type="ORF">C8Q71DRAFT_718834</name>
</gene>
<proteinExistence type="predicted"/>
<evidence type="ECO:0000313" key="3">
    <source>
        <dbReference type="Proteomes" id="UP000814176"/>
    </source>
</evidence>
<reference evidence="2 3" key="1">
    <citation type="journal article" date="2021" name="Environ. Microbiol.">
        <title>Gene family expansions and transcriptome signatures uncover fungal adaptations to wood decay.</title>
        <authorList>
            <person name="Hage H."/>
            <person name="Miyauchi S."/>
            <person name="Viragh M."/>
            <person name="Drula E."/>
            <person name="Min B."/>
            <person name="Chaduli D."/>
            <person name="Navarro D."/>
            <person name="Favel A."/>
            <person name="Norest M."/>
            <person name="Lesage-Meessen L."/>
            <person name="Balint B."/>
            <person name="Merenyi Z."/>
            <person name="de Eugenio L."/>
            <person name="Morin E."/>
            <person name="Martinez A.T."/>
            <person name="Baldrian P."/>
            <person name="Stursova M."/>
            <person name="Martinez M.J."/>
            <person name="Novotny C."/>
            <person name="Magnuson J.K."/>
            <person name="Spatafora J.W."/>
            <person name="Maurice S."/>
            <person name="Pangilinan J."/>
            <person name="Andreopoulos W."/>
            <person name="LaButti K."/>
            <person name="Hundley H."/>
            <person name="Na H."/>
            <person name="Kuo A."/>
            <person name="Barry K."/>
            <person name="Lipzen A."/>
            <person name="Henrissat B."/>
            <person name="Riley R."/>
            <person name="Ahrendt S."/>
            <person name="Nagy L.G."/>
            <person name="Grigoriev I.V."/>
            <person name="Martin F."/>
            <person name="Rosso M.N."/>
        </authorList>
    </citation>
    <scope>NUCLEOTIDE SEQUENCE [LARGE SCALE GENOMIC DNA]</scope>
    <source>
        <strain evidence="2 3">CIRM-BRFM 1785</strain>
    </source>
</reference>
<name>A0ABQ8JXM8_9APHY</name>
<evidence type="ECO:0000313" key="2">
    <source>
        <dbReference type="EMBL" id="KAH9828948.1"/>
    </source>
</evidence>
<dbReference type="SMART" id="SM00164">
    <property type="entry name" value="TBC"/>
    <property type="match status" value="1"/>
</dbReference>
<dbReference type="RefSeq" id="XP_047772499.1">
    <property type="nucleotide sequence ID" value="XM_047921257.1"/>
</dbReference>
<comment type="caution">
    <text evidence="2">The sequence shown here is derived from an EMBL/GenBank/DDBJ whole genome shotgun (WGS) entry which is preliminary data.</text>
</comment>
<protein>
    <submittedName>
        <fullName evidence="2">RabGAP/TBC</fullName>
    </submittedName>
</protein>
<dbReference type="PANTHER" id="PTHR47219">
    <property type="entry name" value="RAB GTPASE-ACTIVATING PROTEIN 1-LIKE"/>
    <property type="match status" value="1"/>
</dbReference>
<dbReference type="Pfam" id="PF00566">
    <property type="entry name" value="RabGAP-TBC"/>
    <property type="match status" value="1"/>
</dbReference>
<evidence type="ECO:0000259" key="1">
    <source>
        <dbReference type="PROSITE" id="PS50086"/>
    </source>
</evidence>
<dbReference type="Gene3D" id="1.10.472.80">
    <property type="entry name" value="Ypt/Rab-GAP domain of gyp1p, domain 3"/>
    <property type="match status" value="1"/>
</dbReference>
<dbReference type="Proteomes" id="UP000814176">
    <property type="component" value="Unassembled WGS sequence"/>
</dbReference>
<dbReference type="Gene3D" id="1.10.8.270">
    <property type="entry name" value="putative rabgap domain of human tbc1 domain family member 14 like domains"/>
    <property type="match status" value="1"/>
</dbReference>
<feature type="domain" description="Rab-GAP TBC" evidence="1">
    <location>
        <begin position="100"/>
        <end position="282"/>
    </location>
</feature>
<dbReference type="InterPro" id="IPR035969">
    <property type="entry name" value="Rab-GAP_TBC_sf"/>
</dbReference>
<keyword evidence="3" id="KW-1185">Reference proteome</keyword>
<accession>A0ABQ8JXM8</accession>
<dbReference type="SUPFAM" id="SSF47923">
    <property type="entry name" value="Ypt/Rab-GAP domain of gyp1p"/>
    <property type="match status" value="2"/>
</dbReference>
<dbReference type="GeneID" id="72001989"/>
<dbReference type="EMBL" id="JADCUA010000045">
    <property type="protein sequence ID" value="KAH9828948.1"/>
    <property type="molecule type" value="Genomic_DNA"/>
</dbReference>